<evidence type="ECO:0000256" key="3">
    <source>
        <dbReference type="ARBA" id="ARBA00023242"/>
    </source>
</evidence>
<dbReference type="GO" id="GO:0019774">
    <property type="term" value="C:proteasome core complex, beta-subunit complex"/>
    <property type="evidence" value="ECO:0007669"/>
    <property type="project" value="EnsemblFungi"/>
</dbReference>
<evidence type="ECO:0000313" key="8">
    <source>
        <dbReference type="Proteomes" id="UP000182444"/>
    </source>
</evidence>
<dbReference type="OrthoDB" id="268428at2759"/>
<dbReference type="KEGG" id="yli:2907307"/>
<accession>A0A1H6PI84</accession>
<comment type="subunit">
    <text evidence="4">The 26S proteasome consists of a 20S proteasome core and two 19S regulatory subunits. The 20S proteasome core is composed of 28 subunits that are arranged in four stacked rings, resulting in a barrel-shaped structure. The two end rings are each formed by seven alpha subunits, and the two central rings are each formed by seven beta subunits. The catalytic chamber with the active sites is on the inside of the barrel.</text>
</comment>
<dbReference type="GeneID" id="2907307"/>
<keyword evidence="7" id="KW-0378">Hydrolase</keyword>
<dbReference type="InterPro" id="IPR001353">
    <property type="entry name" value="Proteasome_sua/b"/>
</dbReference>
<dbReference type="GO" id="GO:0005634">
    <property type="term" value="C:nucleus"/>
    <property type="evidence" value="ECO:0007669"/>
    <property type="project" value="UniProtKB-SubCell"/>
</dbReference>
<dbReference type="Proteomes" id="UP000256601">
    <property type="component" value="Unassembled WGS sequence"/>
</dbReference>
<dbReference type="FunFam" id="3.60.20.10:FF:000008">
    <property type="entry name" value="Proteasome subunit beta type-4"/>
    <property type="match status" value="1"/>
</dbReference>
<comment type="function">
    <text evidence="5">Component of the proteasome, a multicatalytic proteinase complex which is characterized by its ability to cleave peptides with Arg, Phe, Tyr, Leu, and Glu adjacent to the leaving group at neutral or slightly basic pH. The proteasome has an ATP-dependent proteolytic activity.</text>
</comment>
<dbReference type="EMBL" id="KZ858951">
    <property type="protein sequence ID" value="RDW28659.1"/>
    <property type="molecule type" value="Genomic_DNA"/>
</dbReference>
<dbReference type="PANTHER" id="PTHR32194:SF2">
    <property type="entry name" value="PROTEASOME SUBUNIT BETA TYPE-1"/>
    <property type="match status" value="1"/>
</dbReference>
<sequence length="219" mass="24349">MDIVLGLRIKGGVLVATSKAATRGISVIKVGDDKTRELNPNTLMAYTGEAGDTVQFAEYIMANTRLYGIRHDIELSPSAVASFTRNQLAKALRSRKPYQVNVLIAGFDPKTEKPTLNLIDYLASNVELPYAAHGYAAYYTMSLLDRHWKEGMTQEEGVVLMRMCIKELQTRLPVDFKGVYVKVVDKDGIRDVSALVYPDEYPEAEVTEELEVQQGEIAA</sequence>
<comment type="similarity">
    <text evidence="5">Belongs to the peptidase T1B family.</text>
</comment>
<dbReference type="GO" id="GO:0043161">
    <property type="term" value="P:proteasome-mediated ubiquitin-dependent protein catabolic process"/>
    <property type="evidence" value="ECO:0007669"/>
    <property type="project" value="UniProtKB-ARBA"/>
</dbReference>
<dbReference type="EMBL" id="CP017554">
    <property type="protein sequence ID" value="AOW01548.1"/>
    <property type="molecule type" value="Genomic_DNA"/>
</dbReference>
<dbReference type="InterPro" id="IPR023333">
    <property type="entry name" value="Proteasome_suB-type"/>
</dbReference>
<name>A0A1H6PI84_YARLL</name>
<dbReference type="RefSeq" id="XP_500757.1">
    <property type="nucleotide sequence ID" value="XM_500757.1"/>
</dbReference>
<dbReference type="Pfam" id="PF00227">
    <property type="entry name" value="Proteasome"/>
    <property type="match status" value="1"/>
</dbReference>
<proteinExistence type="inferred from homology"/>
<dbReference type="Proteomes" id="UP000182444">
    <property type="component" value="Chromosome 1B"/>
</dbReference>
<evidence type="ECO:0000313" key="9">
    <source>
        <dbReference type="Proteomes" id="UP000256601"/>
    </source>
</evidence>
<evidence type="ECO:0000256" key="5">
    <source>
        <dbReference type="RuleBase" id="RU004203"/>
    </source>
</evidence>
<dbReference type="OMA" id="MKRDHDK"/>
<evidence type="ECO:0000313" key="7">
    <source>
        <dbReference type="EMBL" id="RDW28659.1"/>
    </source>
</evidence>
<reference evidence="7 9" key="2">
    <citation type="submission" date="2018-07" db="EMBL/GenBank/DDBJ databases">
        <title>Draft Genome Assemblies for Five Robust Yarrowia lipolytica Strains Exhibiting High Lipid Production and Pentose Sugar Utilization and Sugar Alcohol Secretion from Undetoxified Lignocellulosic Biomass Hydrolysates.</title>
        <authorList>
            <consortium name="DOE Joint Genome Institute"/>
            <person name="Walker C."/>
            <person name="Ryu S."/>
            <person name="Na H."/>
            <person name="Zane M."/>
            <person name="LaButti K."/>
            <person name="Lipzen A."/>
            <person name="Haridas S."/>
            <person name="Barry K."/>
            <person name="Grigoriev I.V."/>
            <person name="Quarterman J."/>
            <person name="Slininger P."/>
            <person name="Dien B."/>
            <person name="Trinh C.T."/>
        </authorList>
    </citation>
    <scope>NUCLEOTIDE SEQUENCE [LARGE SCALE GENOMIC DNA]</scope>
    <source>
        <strain evidence="7 9">YB392</strain>
    </source>
</reference>
<dbReference type="VEuPathDB" id="FungiDB:YALI1_B15092g"/>
<dbReference type="PANTHER" id="PTHR32194">
    <property type="entry name" value="METALLOPROTEASE TLDD"/>
    <property type="match status" value="1"/>
</dbReference>
<reference evidence="6 8" key="1">
    <citation type="journal article" date="2016" name="PLoS ONE">
        <title>Sequence Assembly of Yarrowia lipolytica Strain W29/CLIB89 Shows Transposable Element Diversity.</title>
        <authorList>
            <person name="Magnan C."/>
            <person name="Yu J."/>
            <person name="Chang I."/>
            <person name="Jahn E."/>
            <person name="Kanomata Y."/>
            <person name="Wu J."/>
            <person name="Zeller M."/>
            <person name="Oakes M."/>
            <person name="Baldi P."/>
            <person name="Sandmeyer S."/>
        </authorList>
    </citation>
    <scope>NUCLEOTIDE SEQUENCE [LARGE SCALE GENOMIC DNA]</scope>
    <source>
        <strain evidence="6">CLIB89</strain>
        <strain evidence="8">CLIB89(W29)</strain>
    </source>
</reference>
<comment type="subunit">
    <text evidence="5">Component of the proteasome complex.</text>
</comment>
<comment type="subcellular location">
    <subcellularLocation>
        <location evidence="5">Cytoplasm</location>
    </subcellularLocation>
    <subcellularLocation>
        <location evidence="5">Nucleus</location>
    </subcellularLocation>
</comment>
<evidence type="ECO:0000256" key="4">
    <source>
        <dbReference type="ARBA" id="ARBA00026071"/>
    </source>
</evidence>
<dbReference type="Gene3D" id="3.60.20.10">
    <property type="entry name" value="Glutamine Phosphoribosylpyrophosphate, subunit 1, domain 1"/>
    <property type="match status" value="1"/>
</dbReference>
<dbReference type="GO" id="GO:0016787">
    <property type="term" value="F:hydrolase activity"/>
    <property type="evidence" value="ECO:0007669"/>
    <property type="project" value="UniProtKB-KW"/>
</dbReference>
<dbReference type="SUPFAM" id="SSF56235">
    <property type="entry name" value="N-terminal nucleophile aminohydrolases (Ntn hydrolases)"/>
    <property type="match status" value="1"/>
</dbReference>
<organism evidence="6 8">
    <name type="scientific">Yarrowia lipolytica</name>
    <name type="common">Candida lipolytica</name>
    <dbReference type="NCBI Taxonomy" id="4952"/>
    <lineage>
        <taxon>Eukaryota</taxon>
        <taxon>Fungi</taxon>
        <taxon>Dikarya</taxon>
        <taxon>Ascomycota</taxon>
        <taxon>Saccharomycotina</taxon>
        <taxon>Dipodascomycetes</taxon>
        <taxon>Dipodascales</taxon>
        <taxon>Dipodascales incertae sedis</taxon>
        <taxon>Yarrowia</taxon>
    </lineage>
</organism>
<evidence type="ECO:0000256" key="1">
    <source>
        <dbReference type="ARBA" id="ARBA00022490"/>
    </source>
</evidence>
<keyword evidence="3 5" id="KW-0539">Nucleus</keyword>
<dbReference type="GO" id="GO:0010499">
    <property type="term" value="P:proteasomal ubiquitin-independent protein catabolic process"/>
    <property type="evidence" value="ECO:0007669"/>
    <property type="project" value="UniProtKB-ARBA"/>
</dbReference>
<dbReference type="eggNOG" id="KOG0177">
    <property type="taxonomic scope" value="Eukaryota"/>
</dbReference>
<dbReference type="InterPro" id="IPR035206">
    <property type="entry name" value="Proteasome_beta2"/>
</dbReference>
<gene>
    <name evidence="7" type="ORF">B0I71DRAFT_127125</name>
    <name evidence="6" type="ORF">YALI1_B15092g</name>
</gene>
<dbReference type="AlphaFoldDB" id="A0A1H6PI84"/>
<dbReference type="InterPro" id="IPR029055">
    <property type="entry name" value="Ntn_hydrolases_N"/>
</dbReference>
<dbReference type="PROSITE" id="PS51476">
    <property type="entry name" value="PROTEASOME_BETA_2"/>
    <property type="match status" value="1"/>
</dbReference>
<protein>
    <recommendedName>
        <fullName evidence="5">Proteasome subunit beta</fullName>
    </recommendedName>
</protein>
<dbReference type="VEuPathDB" id="FungiDB:YALI0_B11374g"/>
<evidence type="ECO:0000256" key="2">
    <source>
        <dbReference type="ARBA" id="ARBA00022942"/>
    </source>
</evidence>
<dbReference type="CDD" id="cd03758">
    <property type="entry name" value="proteasome_beta_type_2"/>
    <property type="match status" value="1"/>
</dbReference>
<keyword evidence="1 5" id="KW-0963">Cytoplasm</keyword>
<evidence type="ECO:0000313" key="6">
    <source>
        <dbReference type="EMBL" id="AOW01548.1"/>
    </source>
</evidence>
<keyword evidence="2 5" id="KW-0647">Proteasome</keyword>
<dbReference type="GO" id="GO:0005737">
    <property type="term" value="C:cytoplasm"/>
    <property type="evidence" value="ECO:0007669"/>
    <property type="project" value="UniProtKB-SubCell"/>
</dbReference>